<dbReference type="GO" id="GO:0006383">
    <property type="term" value="P:transcription by RNA polymerase III"/>
    <property type="evidence" value="ECO:0007669"/>
    <property type="project" value="UniProtKB-UniRule"/>
</dbReference>
<dbReference type="OrthoDB" id="613763at2759"/>
<keyword evidence="5 6" id="KW-0539">Nucleus</keyword>
<dbReference type="Gene3D" id="1.10.10.10">
    <property type="entry name" value="Winged helix-like DNA-binding domain superfamily/Winged helix DNA-binding domain"/>
    <property type="match status" value="1"/>
</dbReference>
<keyword evidence="3 6" id="KW-0240">DNA-directed RNA polymerase</keyword>
<evidence type="ECO:0000256" key="5">
    <source>
        <dbReference type="ARBA" id="ARBA00023242"/>
    </source>
</evidence>
<sequence length="343" mass="38659">MRAAEQSDEKFQKVFFQQDLQTLADEAAKTLQQLMQLIQELTNHSLVRTLKQERALCWSTRPRKAAESIRVLSGAEKVVYTSIEDSHTKAIWMKELKRKTGMSNQKELDRCIQKLEGLRLIKSVRNIKAPAQRTYMLYHLVPGDDVTGGSFFDAGDLDESLIDELSNLIIFHVKQQSWAEAKTTKRKRHTTHDIEDLGASHKPKHRSSRHDPETDVHTLQLPFQAYTRTYPTAETIHAFLTGSGSMRQSKADQLTVAEVQGVIDVLVWDEKLEKVGDGYRTVRGVKFRFPGTVMDDGEEDGGVGIGNGLTQAPCGRCPVFDLCTVGGPVNPGSCGYWKEWLER</sequence>
<proteinExistence type="inferred from homology"/>
<dbReference type="GO" id="GO:0005666">
    <property type="term" value="C:RNA polymerase III complex"/>
    <property type="evidence" value="ECO:0007669"/>
    <property type="project" value="UniProtKB-UniRule"/>
</dbReference>
<name>A0A6G1KYB1_9PEZI</name>
<dbReference type="AlphaFoldDB" id="A0A6G1KYB1"/>
<dbReference type="InterPro" id="IPR036390">
    <property type="entry name" value="WH_DNA-bd_sf"/>
</dbReference>
<organism evidence="8 9">
    <name type="scientific">Teratosphaeria nubilosa</name>
    <dbReference type="NCBI Taxonomy" id="161662"/>
    <lineage>
        <taxon>Eukaryota</taxon>
        <taxon>Fungi</taxon>
        <taxon>Dikarya</taxon>
        <taxon>Ascomycota</taxon>
        <taxon>Pezizomycotina</taxon>
        <taxon>Dothideomycetes</taxon>
        <taxon>Dothideomycetidae</taxon>
        <taxon>Mycosphaerellales</taxon>
        <taxon>Teratosphaeriaceae</taxon>
        <taxon>Teratosphaeria</taxon>
    </lineage>
</organism>
<dbReference type="PANTHER" id="PTHR12780">
    <property type="entry name" value="RNA POLYMERASE III DNA DIRECTED , 39KD SUBUNIT-RELATED"/>
    <property type="match status" value="1"/>
</dbReference>
<dbReference type="PIRSF" id="PIRSF028763">
    <property type="entry name" value="RNA_pol_Rpc34"/>
    <property type="match status" value="1"/>
</dbReference>
<gene>
    <name evidence="8" type="ORF">EJ03DRAFT_279626</name>
</gene>
<evidence type="ECO:0000313" key="9">
    <source>
        <dbReference type="Proteomes" id="UP000799436"/>
    </source>
</evidence>
<dbReference type="InterPro" id="IPR016049">
    <property type="entry name" value="RNA_pol_Rpc34-like"/>
</dbReference>
<feature type="region of interest" description="Disordered" evidence="7">
    <location>
        <begin position="182"/>
        <end position="215"/>
    </location>
</feature>
<dbReference type="SUPFAM" id="SSF46785">
    <property type="entry name" value="Winged helix' DNA-binding domain"/>
    <property type="match status" value="1"/>
</dbReference>
<comment type="function">
    <text evidence="6">DNA-dependent RNA polymerase catalyzes the transcription of DNA into RNA using the four ribonucleoside triphosphates as substrates. Specific peripheric component of RNA polymerase III which synthesizes small RNAs, such as 5S rRNA and tRNAs.</text>
</comment>
<evidence type="ECO:0000256" key="1">
    <source>
        <dbReference type="ARBA" id="ARBA00004123"/>
    </source>
</evidence>
<evidence type="ECO:0000256" key="6">
    <source>
        <dbReference type="PIRNR" id="PIRNR028763"/>
    </source>
</evidence>
<dbReference type="InterPro" id="IPR036388">
    <property type="entry name" value="WH-like_DNA-bd_sf"/>
</dbReference>
<keyword evidence="9" id="KW-1185">Reference proteome</keyword>
<evidence type="ECO:0000313" key="8">
    <source>
        <dbReference type="EMBL" id="KAF2765615.1"/>
    </source>
</evidence>
<evidence type="ECO:0000256" key="3">
    <source>
        <dbReference type="ARBA" id="ARBA00022478"/>
    </source>
</evidence>
<dbReference type="EMBL" id="ML995887">
    <property type="protein sequence ID" value="KAF2765615.1"/>
    <property type="molecule type" value="Genomic_DNA"/>
</dbReference>
<accession>A0A6G1KYB1</accession>
<comment type="subcellular location">
    <subcellularLocation>
        <location evidence="1 6">Nucleus</location>
    </subcellularLocation>
</comment>
<evidence type="ECO:0000256" key="4">
    <source>
        <dbReference type="ARBA" id="ARBA00023163"/>
    </source>
</evidence>
<protein>
    <recommendedName>
        <fullName evidence="6">DNA-directed RNA polymerase III subunit RPC6</fullName>
        <shortName evidence="6">RNA polymerase III subunit C6</shortName>
    </recommendedName>
</protein>
<keyword evidence="4 6" id="KW-0804">Transcription</keyword>
<reference evidence="8" key="1">
    <citation type="journal article" date="2020" name="Stud. Mycol.">
        <title>101 Dothideomycetes genomes: a test case for predicting lifestyles and emergence of pathogens.</title>
        <authorList>
            <person name="Haridas S."/>
            <person name="Albert R."/>
            <person name="Binder M."/>
            <person name="Bloem J."/>
            <person name="Labutti K."/>
            <person name="Salamov A."/>
            <person name="Andreopoulos B."/>
            <person name="Baker S."/>
            <person name="Barry K."/>
            <person name="Bills G."/>
            <person name="Bluhm B."/>
            <person name="Cannon C."/>
            <person name="Castanera R."/>
            <person name="Culley D."/>
            <person name="Daum C."/>
            <person name="Ezra D."/>
            <person name="Gonzalez J."/>
            <person name="Henrissat B."/>
            <person name="Kuo A."/>
            <person name="Liang C."/>
            <person name="Lipzen A."/>
            <person name="Lutzoni F."/>
            <person name="Magnuson J."/>
            <person name="Mondo S."/>
            <person name="Nolan M."/>
            <person name="Ohm R."/>
            <person name="Pangilinan J."/>
            <person name="Park H.-J."/>
            <person name="Ramirez L."/>
            <person name="Alfaro M."/>
            <person name="Sun H."/>
            <person name="Tritt A."/>
            <person name="Yoshinaga Y."/>
            <person name="Zwiers L.-H."/>
            <person name="Turgeon B."/>
            <person name="Goodwin S."/>
            <person name="Spatafora J."/>
            <person name="Crous P."/>
            <person name="Grigoriev I."/>
        </authorList>
    </citation>
    <scope>NUCLEOTIDE SEQUENCE</scope>
    <source>
        <strain evidence="8">CBS 116005</strain>
    </source>
</reference>
<dbReference type="InterPro" id="IPR007832">
    <property type="entry name" value="RNA_pol_Rpc34"/>
</dbReference>
<comment type="similarity">
    <text evidence="2 6">Belongs to the eukaryotic RPC34/RPC39 RNA polymerase subunit family.</text>
</comment>
<dbReference type="Proteomes" id="UP000799436">
    <property type="component" value="Unassembled WGS sequence"/>
</dbReference>
<evidence type="ECO:0000256" key="7">
    <source>
        <dbReference type="SAM" id="MobiDB-lite"/>
    </source>
</evidence>
<evidence type="ECO:0000256" key="2">
    <source>
        <dbReference type="ARBA" id="ARBA00011038"/>
    </source>
</evidence>
<dbReference type="Pfam" id="PF05158">
    <property type="entry name" value="RNA_pol_Rpc34"/>
    <property type="match status" value="1"/>
</dbReference>